<reference evidence="9 10" key="1">
    <citation type="submission" date="2019-03" db="EMBL/GenBank/DDBJ databases">
        <title>Genomic Encyclopedia of Type Strains, Phase IV (KMG-IV): sequencing the most valuable type-strain genomes for metagenomic binning, comparative biology and taxonomic classification.</title>
        <authorList>
            <person name="Goeker M."/>
        </authorList>
    </citation>
    <scope>NUCLEOTIDE SEQUENCE [LARGE SCALE GENOMIC DNA]</scope>
    <source>
        <strain evidence="9 10">DSM 103428</strain>
    </source>
</reference>
<dbReference type="GO" id="GO:0016758">
    <property type="term" value="F:hexosyltransferase activity"/>
    <property type="evidence" value="ECO:0007669"/>
    <property type="project" value="InterPro"/>
</dbReference>
<dbReference type="Proteomes" id="UP000295210">
    <property type="component" value="Unassembled WGS sequence"/>
</dbReference>
<proteinExistence type="inferred from homology"/>
<comment type="caution">
    <text evidence="9">The sequence shown here is derived from an EMBL/GenBank/DDBJ whole genome shotgun (WGS) entry which is preliminary data.</text>
</comment>
<name>A0A4R1LBH2_9BACT</name>
<keyword evidence="6 8" id="KW-0472">Membrane</keyword>
<keyword evidence="3" id="KW-0808">Transferase</keyword>
<feature type="transmembrane region" description="Helical" evidence="8">
    <location>
        <begin position="242"/>
        <end position="265"/>
    </location>
</feature>
<dbReference type="AlphaFoldDB" id="A0A4R1LBH2"/>
<comment type="subcellular location">
    <subcellularLocation>
        <location evidence="1">Cell membrane</location>
        <topology evidence="1">Multi-pass membrane protein</topology>
    </subcellularLocation>
</comment>
<organism evidence="9 10">
    <name type="scientific">Acidipila rosea</name>
    <dbReference type="NCBI Taxonomy" id="768535"/>
    <lineage>
        <taxon>Bacteria</taxon>
        <taxon>Pseudomonadati</taxon>
        <taxon>Acidobacteriota</taxon>
        <taxon>Terriglobia</taxon>
        <taxon>Terriglobales</taxon>
        <taxon>Acidobacteriaceae</taxon>
        <taxon>Acidipila</taxon>
    </lineage>
</organism>
<dbReference type="EMBL" id="SMGK01000002">
    <property type="protein sequence ID" value="TCK73839.1"/>
    <property type="molecule type" value="Genomic_DNA"/>
</dbReference>
<evidence type="ECO:0000256" key="2">
    <source>
        <dbReference type="ARBA" id="ARBA00022475"/>
    </source>
</evidence>
<evidence type="ECO:0000256" key="7">
    <source>
        <dbReference type="ARBA" id="ARBA00024033"/>
    </source>
</evidence>
<evidence type="ECO:0000256" key="5">
    <source>
        <dbReference type="ARBA" id="ARBA00022989"/>
    </source>
</evidence>
<keyword evidence="5 8" id="KW-1133">Transmembrane helix</keyword>
<dbReference type="Pfam" id="PF09594">
    <property type="entry name" value="GT87"/>
    <property type="match status" value="1"/>
</dbReference>
<protein>
    <submittedName>
        <fullName evidence="9">Uncharacterized protein</fullName>
    </submittedName>
</protein>
<sequence length="342" mass="38528">MVLHHIDPWKQALTGDKQHLILLNQVPNYLHETYLLLVPFGLMGFHKARILWAVVNCSMCLISMLILGSYFRLGSRLTLLLALIFFSGYPFRQSLGYGQQDFFELLTFCCAFCLAPIAVRGIALGLSYVKYNFSPVFVFYLLFKKSWKIVLISMIPPLLGLLGVWIMVRTPLATLIVEPFMVSRNGVVVTAADVMALTRWLAAYVLPWHQVEMLSYLAGIVASAVYSFHLSKARYLSDRAVVACLATASIVMMRHGFYDFIFLVVPLANIKNLTRESAKVASALIFGFFWYGARISTLMSVNARMVLDIVLIAALLYFIESNDRLKDSGSKVPVEQFRPSIP</sequence>
<feature type="transmembrane region" description="Helical" evidence="8">
    <location>
        <begin position="188"/>
        <end position="207"/>
    </location>
</feature>
<keyword evidence="4 8" id="KW-0812">Transmembrane</keyword>
<keyword evidence="10" id="KW-1185">Reference proteome</keyword>
<dbReference type="GO" id="GO:0005886">
    <property type="term" value="C:plasma membrane"/>
    <property type="evidence" value="ECO:0007669"/>
    <property type="project" value="UniProtKB-SubCell"/>
</dbReference>
<dbReference type="InterPro" id="IPR018584">
    <property type="entry name" value="GT87"/>
</dbReference>
<feature type="transmembrane region" description="Helical" evidence="8">
    <location>
        <begin position="149"/>
        <end position="168"/>
    </location>
</feature>
<evidence type="ECO:0000313" key="10">
    <source>
        <dbReference type="Proteomes" id="UP000295210"/>
    </source>
</evidence>
<keyword evidence="2" id="KW-1003">Cell membrane</keyword>
<feature type="transmembrane region" description="Helical" evidence="8">
    <location>
        <begin position="103"/>
        <end position="129"/>
    </location>
</feature>
<evidence type="ECO:0000256" key="1">
    <source>
        <dbReference type="ARBA" id="ARBA00004651"/>
    </source>
</evidence>
<evidence type="ECO:0000256" key="3">
    <source>
        <dbReference type="ARBA" id="ARBA00022679"/>
    </source>
</evidence>
<feature type="transmembrane region" description="Helical" evidence="8">
    <location>
        <begin position="277"/>
        <end position="294"/>
    </location>
</feature>
<evidence type="ECO:0000256" key="8">
    <source>
        <dbReference type="SAM" id="Phobius"/>
    </source>
</evidence>
<feature type="transmembrane region" description="Helical" evidence="8">
    <location>
        <begin position="213"/>
        <end position="230"/>
    </location>
</feature>
<gene>
    <name evidence="9" type="ORF">C7378_1455</name>
</gene>
<evidence type="ECO:0000313" key="9">
    <source>
        <dbReference type="EMBL" id="TCK73839.1"/>
    </source>
</evidence>
<feature type="transmembrane region" description="Helical" evidence="8">
    <location>
        <begin position="50"/>
        <end position="67"/>
    </location>
</feature>
<evidence type="ECO:0000256" key="6">
    <source>
        <dbReference type="ARBA" id="ARBA00023136"/>
    </source>
</evidence>
<accession>A0A4R1LBH2</accession>
<evidence type="ECO:0000256" key="4">
    <source>
        <dbReference type="ARBA" id="ARBA00022692"/>
    </source>
</evidence>
<comment type="similarity">
    <text evidence="7">Belongs to the glycosyltransferase 87 family.</text>
</comment>